<keyword evidence="10" id="KW-1185">Reference proteome</keyword>
<reference evidence="9" key="1">
    <citation type="submission" date="2013-04" db="EMBL/GenBank/DDBJ databases">
        <title>The genome sequencing project of 58 acetic acid bacteria.</title>
        <authorList>
            <person name="Okamoto-Kainuma A."/>
            <person name="Ishikawa M."/>
            <person name="Umino S."/>
            <person name="Koizumi Y."/>
            <person name="Shiwa Y."/>
            <person name="Yoshikawa H."/>
            <person name="Matsutani M."/>
            <person name="Matsushita K."/>
        </authorList>
    </citation>
    <scope>NUCLEOTIDE SEQUENCE</scope>
    <source>
        <strain evidence="9">DSM 14337</strain>
    </source>
</reference>
<dbReference type="PANTHER" id="PTHR35334:SF4">
    <property type="entry name" value="SERINE TRANSPORTER-RELATED"/>
    <property type="match status" value="1"/>
</dbReference>
<evidence type="ECO:0000256" key="8">
    <source>
        <dbReference type="SAM" id="Phobius"/>
    </source>
</evidence>
<evidence type="ECO:0000256" key="4">
    <source>
        <dbReference type="ARBA" id="ARBA00022519"/>
    </source>
</evidence>
<dbReference type="RefSeq" id="WP_208598619.1">
    <property type="nucleotide sequence ID" value="NZ_BAPF01000029.1"/>
</dbReference>
<evidence type="ECO:0000256" key="5">
    <source>
        <dbReference type="ARBA" id="ARBA00022692"/>
    </source>
</evidence>
<evidence type="ECO:0000313" key="10">
    <source>
        <dbReference type="Proteomes" id="UP001065047"/>
    </source>
</evidence>
<feature type="transmembrane region" description="Helical" evidence="8">
    <location>
        <begin position="447"/>
        <end position="468"/>
    </location>
</feature>
<evidence type="ECO:0000256" key="1">
    <source>
        <dbReference type="ARBA" id="ARBA00004429"/>
    </source>
</evidence>
<evidence type="ECO:0000256" key="3">
    <source>
        <dbReference type="ARBA" id="ARBA00022475"/>
    </source>
</evidence>
<feature type="transmembrane region" description="Helical" evidence="8">
    <location>
        <begin position="211"/>
        <end position="231"/>
    </location>
</feature>
<comment type="subcellular location">
    <subcellularLocation>
        <location evidence="1">Cell inner membrane</location>
        <topology evidence="1">Multi-pass membrane protein</topology>
    </subcellularLocation>
</comment>
<evidence type="ECO:0000256" key="7">
    <source>
        <dbReference type="ARBA" id="ARBA00023136"/>
    </source>
</evidence>
<accession>A0ABQ0PSW2</accession>
<comment type="caution">
    <text evidence="9">The sequence shown here is derived from an EMBL/GenBank/DDBJ whole genome shotgun (WGS) entry which is preliminary data.</text>
</comment>
<dbReference type="EMBL" id="BAPF01000029">
    <property type="protein sequence ID" value="GBQ80164.1"/>
    <property type="molecule type" value="Genomic_DNA"/>
</dbReference>
<keyword evidence="5 8" id="KW-0812">Transmembrane</keyword>
<evidence type="ECO:0000313" key="9">
    <source>
        <dbReference type="EMBL" id="GBQ80164.1"/>
    </source>
</evidence>
<feature type="transmembrane region" description="Helical" evidence="8">
    <location>
        <begin position="183"/>
        <end position="199"/>
    </location>
</feature>
<dbReference type="Proteomes" id="UP001065047">
    <property type="component" value="Unassembled WGS sequence"/>
</dbReference>
<keyword evidence="7 8" id="KW-0472">Membrane</keyword>
<evidence type="ECO:0000256" key="2">
    <source>
        <dbReference type="ARBA" id="ARBA00022448"/>
    </source>
</evidence>
<evidence type="ECO:0000256" key="6">
    <source>
        <dbReference type="ARBA" id="ARBA00022989"/>
    </source>
</evidence>
<gene>
    <name evidence="9" type="ORF">AA14337_1643</name>
</gene>
<keyword evidence="3" id="KW-1003">Cell membrane</keyword>
<feature type="transmembrane region" description="Helical" evidence="8">
    <location>
        <begin position="139"/>
        <end position="163"/>
    </location>
</feature>
<feature type="transmembrane region" description="Helical" evidence="8">
    <location>
        <begin position="12"/>
        <end position="29"/>
    </location>
</feature>
<dbReference type="PANTHER" id="PTHR35334">
    <property type="entry name" value="SERINE TRANSPORTER"/>
    <property type="match status" value="1"/>
</dbReference>
<name>A0ABQ0PSW2_9PROT</name>
<dbReference type="InterPro" id="IPR018227">
    <property type="entry name" value="Amino_acid_transport_2"/>
</dbReference>
<dbReference type="Gene3D" id="1.20.1740.10">
    <property type="entry name" value="Amino acid/polyamine transporter I"/>
    <property type="match status" value="1"/>
</dbReference>
<feature type="transmembrane region" description="Helical" evidence="8">
    <location>
        <begin position="251"/>
        <end position="273"/>
    </location>
</feature>
<keyword evidence="2" id="KW-0813">Transport</keyword>
<proteinExistence type="predicted"/>
<organism evidence="9 10">
    <name type="scientific">Acetobacter malorum DSM 14337</name>
    <dbReference type="NCBI Taxonomy" id="1307910"/>
    <lineage>
        <taxon>Bacteria</taxon>
        <taxon>Pseudomonadati</taxon>
        <taxon>Pseudomonadota</taxon>
        <taxon>Alphaproteobacteria</taxon>
        <taxon>Acetobacterales</taxon>
        <taxon>Acetobacteraceae</taxon>
        <taxon>Acetobacter</taxon>
    </lineage>
</organism>
<feature type="transmembrane region" description="Helical" evidence="8">
    <location>
        <begin position="390"/>
        <end position="406"/>
    </location>
</feature>
<protein>
    <submittedName>
        <fullName evidence="9">Amino acid permease</fullName>
    </submittedName>
</protein>
<keyword evidence="4" id="KW-0997">Cell inner membrane</keyword>
<sequence>MSERERASLYGGALFYSAKLLLTSICMGFEKSLDDKARKEHNIDDKNQRERYQMKESDVRFDETDLGWIVMSIGMAIGAGIVFLPVQVGLVGLWVFLLSSAIGYPGMYLFQRLFINTLCGARESQSYPEMIAGYLGKRWGFVLGIVYLMMLTIWMFVYATAITRDSASYLKSFGLTKTLLSQQAWYGLLLVTILVLLASRGERLLFRFSSFMVLTKLAIVGMLGLFMVSRWNASYITAIPAFAPLVKETIVTLPFTLTSILFIQTLSPMVIAYRAKEKSLKVARYKSLRAMNIAFGVLFITVFFYALSFTFSLPHEAAVAAYKQNISALAITAQNFPGSWASIIGVVLNIFAVMTAFFGVYLGFKEACYGLIAAVLKQYNRENEVPKKQVTYAIMIFAILLSWSAIVGNFPVLSFTVLCSPIFGILGCLVPAWLVYKIPELKPYRGYGVYFVVFIGLLLCISLIFKFWS</sequence>
<keyword evidence="6 8" id="KW-1133">Transmembrane helix</keyword>
<feature type="transmembrane region" description="Helical" evidence="8">
    <location>
        <begin position="412"/>
        <end position="435"/>
    </location>
</feature>
<dbReference type="GeneID" id="29558571"/>
<feature type="transmembrane region" description="Helical" evidence="8">
    <location>
        <begin position="340"/>
        <end position="364"/>
    </location>
</feature>
<feature type="transmembrane region" description="Helical" evidence="8">
    <location>
        <begin position="293"/>
        <end position="313"/>
    </location>
</feature>